<name>A0A1F6DWB1_9BACT</name>
<feature type="domain" description="RNHCP" evidence="1">
    <location>
        <begin position="11"/>
        <end position="93"/>
    </location>
</feature>
<reference evidence="2 3" key="1">
    <citation type="journal article" date="2016" name="Nat. Commun.">
        <title>Thousands of microbial genomes shed light on interconnected biogeochemical processes in an aquifer system.</title>
        <authorList>
            <person name="Anantharaman K."/>
            <person name="Brown C.T."/>
            <person name="Hug L.A."/>
            <person name="Sharon I."/>
            <person name="Castelle C.J."/>
            <person name="Probst A.J."/>
            <person name="Thomas B.C."/>
            <person name="Singh A."/>
            <person name="Wilkins M.J."/>
            <person name="Karaoz U."/>
            <person name="Brodie E.L."/>
            <person name="Williams K.H."/>
            <person name="Hubbard S.S."/>
            <person name="Banfield J.F."/>
        </authorList>
    </citation>
    <scope>NUCLEOTIDE SEQUENCE [LARGE SCALE GENOMIC DNA]</scope>
</reference>
<dbReference type="EMBL" id="MFLK01000035">
    <property type="protein sequence ID" value="OGG65725.1"/>
    <property type="molecule type" value="Genomic_DNA"/>
</dbReference>
<protein>
    <recommendedName>
        <fullName evidence="1">RNHCP domain-containing protein</fullName>
    </recommendedName>
</protein>
<dbReference type="AlphaFoldDB" id="A0A1F6DWB1"/>
<dbReference type="Proteomes" id="UP000177652">
    <property type="component" value="Unassembled WGS sequence"/>
</dbReference>
<dbReference type="STRING" id="1798497.A3D71_04235"/>
<dbReference type="Pfam" id="PF12647">
    <property type="entry name" value="RNHCP"/>
    <property type="match status" value="1"/>
</dbReference>
<gene>
    <name evidence="2" type="ORF">A3D71_04235</name>
</gene>
<sequence>MQGKKFQRTVEDFVCENCGYEVVGTGYTNHCPKCLWSQHVDVHPGDRAAVCGGMMEPVRVEGASPEYAIVQRCVICGHERKNAAAPEDDTDAIIAVAKNA</sequence>
<evidence type="ECO:0000259" key="1">
    <source>
        <dbReference type="Pfam" id="PF12647"/>
    </source>
</evidence>
<comment type="caution">
    <text evidence="2">The sequence shown here is derived from an EMBL/GenBank/DDBJ whole genome shotgun (WGS) entry which is preliminary data.</text>
</comment>
<evidence type="ECO:0000313" key="3">
    <source>
        <dbReference type="Proteomes" id="UP000177652"/>
    </source>
</evidence>
<accession>A0A1F6DWB1</accession>
<dbReference type="InterPro" id="IPR024439">
    <property type="entry name" value="RNHCP"/>
</dbReference>
<proteinExistence type="predicted"/>
<organism evidence="2 3">
    <name type="scientific">Candidatus Kaiserbacteria bacterium RIFCSPHIGHO2_02_FULL_55_20</name>
    <dbReference type="NCBI Taxonomy" id="1798497"/>
    <lineage>
        <taxon>Bacteria</taxon>
        <taxon>Candidatus Kaiseribacteriota</taxon>
    </lineage>
</organism>
<evidence type="ECO:0000313" key="2">
    <source>
        <dbReference type="EMBL" id="OGG65725.1"/>
    </source>
</evidence>